<proteinExistence type="predicted"/>
<dbReference type="Proteomes" id="UP001218218">
    <property type="component" value="Unassembled WGS sequence"/>
</dbReference>
<keyword evidence="1" id="KW-0732">Signal</keyword>
<gene>
    <name evidence="2" type="ORF">DFH08DRAFT_808135</name>
</gene>
<reference evidence="2" key="1">
    <citation type="submission" date="2023-03" db="EMBL/GenBank/DDBJ databases">
        <title>Massive genome expansion in bonnet fungi (Mycena s.s.) driven by repeated elements and novel gene families across ecological guilds.</title>
        <authorList>
            <consortium name="Lawrence Berkeley National Laboratory"/>
            <person name="Harder C.B."/>
            <person name="Miyauchi S."/>
            <person name="Viragh M."/>
            <person name="Kuo A."/>
            <person name="Thoen E."/>
            <person name="Andreopoulos B."/>
            <person name="Lu D."/>
            <person name="Skrede I."/>
            <person name="Drula E."/>
            <person name="Henrissat B."/>
            <person name="Morin E."/>
            <person name="Kohler A."/>
            <person name="Barry K."/>
            <person name="LaButti K."/>
            <person name="Morin E."/>
            <person name="Salamov A."/>
            <person name="Lipzen A."/>
            <person name="Mereny Z."/>
            <person name="Hegedus B."/>
            <person name="Baldrian P."/>
            <person name="Stursova M."/>
            <person name="Weitz H."/>
            <person name="Taylor A."/>
            <person name="Grigoriev I.V."/>
            <person name="Nagy L.G."/>
            <person name="Martin F."/>
            <person name="Kauserud H."/>
        </authorList>
    </citation>
    <scope>NUCLEOTIDE SEQUENCE</scope>
    <source>
        <strain evidence="2">CBHHK002</strain>
    </source>
</reference>
<comment type="caution">
    <text evidence="2">The sequence shown here is derived from an EMBL/GenBank/DDBJ whole genome shotgun (WGS) entry which is preliminary data.</text>
</comment>
<feature type="signal peptide" evidence="1">
    <location>
        <begin position="1"/>
        <end position="21"/>
    </location>
</feature>
<evidence type="ECO:0000313" key="2">
    <source>
        <dbReference type="EMBL" id="KAJ7348397.1"/>
    </source>
</evidence>
<accession>A0AAD7A3Y8</accession>
<sequence length="175" mass="18542">MFSALRFFFLLLASQGSHVGAASLKPTDAQNFDIHTLTPPSSSAGDLVFNWHDAEDSGDHNSISTRIFQLTDGGNSSISDNVRISGASTGQYVVEGMAVQFNDTHFTQDASTTPWIAVFSCTESSKAGNTSDLISNAERLGAHAIIAYTVAGVISFCNLTTDTPGATIPIYTTEL</sequence>
<keyword evidence="3" id="KW-1185">Reference proteome</keyword>
<dbReference type="AlphaFoldDB" id="A0AAD7A3Y8"/>
<feature type="chain" id="PRO_5042269686" evidence="1">
    <location>
        <begin position="22"/>
        <end position="175"/>
    </location>
</feature>
<name>A0AAD7A3Y8_9AGAR</name>
<evidence type="ECO:0000256" key="1">
    <source>
        <dbReference type="SAM" id="SignalP"/>
    </source>
</evidence>
<evidence type="ECO:0000313" key="3">
    <source>
        <dbReference type="Proteomes" id="UP001218218"/>
    </source>
</evidence>
<protein>
    <submittedName>
        <fullName evidence="2">Uncharacterized protein</fullName>
    </submittedName>
</protein>
<dbReference type="EMBL" id="JARIHO010000017">
    <property type="protein sequence ID" value="KAJ7348397.1"/>
    <property type="molecule type" value="Genomic_DNA"/>
</dbReference>
<organism evidence="2 3">
    <name type="scientific">Mycena albidolilacea</name>
    <dbReference type="NCBI Taxonomy" id="1033008"/>
    <lineage>
        <taxon>Eukaryota</taxon>
        <taxon>Fungi</taxon>
        <taxon>Dikarya</taxon>
        <taxon>Basidiomycota</taxon>
        <taxon>Agaricomycotina</taxon>
        <taxon>Agaricomycetes</taxon>
        <taxon>Agaricomycetidae</taxon>
        <taxon>Agaricales</taxon>
        <taxon>Marasmiineae</taxon>
        <taxon>Mycenaceae</taxon>
        <taxon>Mycena</taxon>
    </lineage>
</organism>